<dbReference type="Gene3D" id="1.10.590.10">
    <property type="entry name" value="Chorismate mutase, AroQ class superfamily, eukaryotic"/>
    <property type="match status" value="1"/>
</dbReference>
<keyword evidence="4" id="KW-0732">Signal</keyword>
<evidence type="ECO:0000256" key="1">
    <source>
        <dbReference type="ARBA" id="ARBA00012404"/>
    </source>
</evidence>
<accession>V5ECK7</accession>
<feature type="chain" id="PRO_5004734398" description="chorismate mutase" evidence="4">
    <location>
        <begin position="20"/>
        <end position="273"/>
    </location>
</feature>
<evidence type="ECO:0000313" key="6">
    <source>
        <dbReference type="Proteomes" id="UP000019377"/>
    </source>
</evidence>
<gene>
    <name evidence="5" type="ORF">PSEUBRA_SCAF18g04722</name>
</gene>
<feature type="signal peptide" evidence="4">
    <location>
        <begin position="1"/>
        <end position="19"/>
    </location>
</feature>
<proteinExistence type="predicted"/>
<evidence type="ECO:0000256" key="3">
    <source>
        <dbReference type="ARBA" id="ARBA00023979"/>
    </source>
</evidence>
<name>V5ECK7_KALBG</name>
<dbReference type="Proteomes" id="UP000019377">
    <property type="component" value="Unassembled WGS sequence"/>
</dbReference>
<sequence length="273" mass="30105">MKLLLAFTWALLAISSVTCTDAITPDDRLTVLRAQLDRYETSLIHAFLSRLALGGSVVGETGWTGDVLFNLATPQPDPSLAAWLKRGGSTFDVRPWPVGTVYKTPVVLPRDAILDQPVVGQGIFPIGRRPQDPPTVARFFQDTFTDLPINHTLDPGAVALLDASLLRLASARMLIGYQVGLAKFEWQHETFCAIFANRNPRKRILELIVDHKQEVKVLGRVQEKAKAWSKLFAGDEGYPDGAEAEVLRLFQAYLIPVTTAIEVQAIEAQASRC</sequence>
<dbReference type="GO" id="GO:0004106">
    <property type="term" value="F:chorismate mutase activity"/>
    <property type="evidence" value="ECO:0007669"/>
    <property type="project" value="UniProtKB-EC"/>
</dbReference>
<dbReference type="STRING" id="1365824.V5ECK7"/>
<dbReference type="AlphaFoldDB" id="V5ECK7"/>
<dbReference type="HOGENOM" id="CLU_960418_0_0_1"/>
<keyword evidence="2" id="KW-0413">Isomerase</keyword>
<dbReference type="EC" id="5.4.99.5" evidence="1"/>
<dbReference type="GO" id="GO:0009073">
    <property type="term" value="P:aromatic amino acid family biosynthetic process"/>
    <property type="evidence" value="ECO:0007669"/>
    <property type="project" value="InterPro"/>
</dbReference>
<dbReference type="InterPro" id="IPR036263">
    <property type="entry name" value="Chorismate_II_sf"/>
</dbReference>
<dbReference type="SUPFAM" id="SSF48600">
    <property type="entry name" value="Chorismate mutase II"/>
    <property type="match status" value="1"/>
</dbReference>
<dbReference type="GO" id="GO:0046417">
    <property type="term" value="P:chorismate metabolic process"/>
    <property type="evidence" value="ECO:0007669"/>
    <property type="project" value="InterPro"/>
</dbReference>
<dbReference type="eggNOG" id="ENOG502RDQF">
    <property type="taxonomic scope" value="Eukaryota"/>
</dbReference>
<dbReference type="EMBL" id="KI545860">
    <property type="protein sequence ID" value="EST08161.1"/>
    <property type="molecule type" value="Genomic_DNA"/>
</dbReference>
<organism evidence="5 6">
    <name type="scientific">Kalmanozyma brasiliensis (strain GHG001)</name>
    <name type="common">Yeast</name>
    <name type="synonym">Pseudozyma brasiliensis</name>
    <dbReference type="NCBI Taxonomy" id="1365824"/>
    <lineage>
        <taxon>Eukaryota</taxon>
        <taxon>Fungi</taxon>
        <taxon>Dikarya</taxon>
        <taxon>Basidiomycota</taxon>
        <taxon>Ustilaginomycotina</taxon>
        <taxon>Ustilaginomycetes</taxon>
        <taxon>Ustilaginales</taxon>
        <taxon>Ustilaginaceae</taxon>
        <taxon>Kalmanozyma</taxon>
    </lineage>
</organism>
<dbReference type="RefSeq" id="XP_016293150.1">
    <property type="nucleotide sequence ID" value="XM_016435420.1"/>
</dbReference>
<keyword evidence="6" id="KW-1185">Reference proteome</keyword>
<dbReference type="OrthoDB" id="2554237at2759"/>
<evidence type="ECO:0000256" key="4">
    <source>
        <dbReference type="SAM" id="SignalP"/>
    </source>
</evidence>
<reference evidence="6" key="1">
    <citation type="journal article" date="2013" name="Genome Announc.">
        <title>Draft genome sequence of Pseudozyma brasiliensis sp. nov. strain GHG001, a high producer of endo-1,4-xylanase isolated from an insect pest of sugarcane.</title>
        <authorList>
            <person name="Oliveira J.V.D.C."/>
            <person name="dos Santos R.A.C."/>
            <person name="Borges T.A."/>
            <person name="Riano-Pachon D.M."/>
            <person name="Goldman G.H."/>
        </authorList>
    </citation>
    <scope>NUCLEOTIDE SEQUENCE [LARGE SCALE GENOMIC DNA]</scope>
    <source>
        <strain evidence="6">GHG001</strain>
    </source>
</reference>
<dbReference type="InterPro" id="IPR037039">
    <property type="entry name" value="CM_AroQ_sf_eucaryotic"/>
</dbReference>
<protein>
    <recommendedName>
        <fullName evidence="1">chorismate mutase</fullName>
        <ecNumber evidence="1">5.4.99.5</ecNumber>
    </recommendedName>
</protein>
<dbReference type="OMA" id="FQAYLIP"/>
<dbReference type="GeneID" id="27418040"/>
<evidence type="ECO:0000256" key="2">
    <source>
        <dbReference type="ARBA" id="ARBA00023235"/>
    </source>
</evidence>
<comment type="catalytic activity">
    <reaction evidence="3">
        <text>chorismate = prephenate</text>
        <dbReference type="Rhea" id="RHEA:13897"/>
        <dbReference type="ChEBI" id="CHEBI:29748"/>
        <dbReference type="ChEBI" id="CHEBI:29934"/>
        <dbReference type="EC" id="5.4.99.5"/>
    </reaction>
    <physiologicalReaction direction="left-to-right" evidence="3">
        <dbReference type="Rhea" id="RHEA:13898"/>
    </physiologicalReaction>
</comment>
<evidence type="ECO:0000313" key="5">
    <source>
        <dbReference type="EMBL" id="EST08161.1"/>
    </source>
</evidence>